<dbReference type="AlphaFoldDB" id="A0A9Q0GP71"/>
<dbReference type="Proteomes" id="UP001141806">
    <property type="component" value="Unassembled WGS sequence"/>
</dbReference>
<keyword evidence="2" id="KW-1185">Reference proteome</keyword>
<protein>
    <submittedName>
        <fullName evidence="1">Uncharacterized protein</fullName>
    </submittedName>
</protein>
<reference evidence="1" key="1">
    <citation type="journal article" date="2023" name="Plant J.">
        <title>The genome of the king protea, Protea cynaroides.</title>
        <authorList>
            <person name="Chang J."/>
            <person name="Duong T.A."/>
            <person name="Schoeman C."/>
            <person name="Ma X."/>
            <person name="Roodt D."/>
            <person name="Barker N."/>
            <person name="Li Z."/>
            <person name="Van de Peer Y."/>
            <person name="Mizrachi E."/>
        </authorList>
    </citation>
    <scope>NUCLEOTIDE SEQUENCE</scope>
    <source>
        <tissue evidence="1">Young leaves</tissue>
    </source>
</reference>
<gene>
    <name evidence="1" type="ORF">NE237_028070</name>
</gene>
<sequence length="108" mass="12295">MGDLYELDRNSKPSWKKHIWGKGFKQEISLIPSTGCIIHGLIGTHSISLFLLTKSLPCLPNLTSYESSNALRSLRLGKYTEVWSYGSKIILCWDRLKLLLSWISNITL</sequence>
<dbReference type="PANTHER" id="PTHR36893:SF1">
    <property type="entry name" value="BULB-TYPE LECTIN DOMAIN-CONTAINING PROTEIN"/>
    <property type="match status" value="1"/>
</dbReference>
<name>A0A9Q0GP71_9MAGN</name>
<evidence type="ECO:0000313" key="1">
    <source>
        <dbReference type="EMBL" id="KAJ4951238.1"/>
    </source>
</evidence>
<evidence type="ECO:0000313" key="2">
    <source>
        <dbReference type="Proteomes" id="UP001141806"/>
    </source>
</evidence>
<organism evidence="1 2">
    <name type="scientific">Protea cynaroides</name>
    <dbReference type="NCBI Taxonomy" id="273540"/>
    <lineage>
        <taxon>Eukaryota</taxon>
        <taxon>Viridiplantae</taxon>
        <taxon>Streptophyta</taxon>
        <taxon>Embryophyta</taxon>
        <taxon>Tracheophyta</taxon>
        <taxon>Spermatophyta</taxon>
        <taxon>Magnoliopsida</taxon>
        <taxon>Proteales</taxon>
        <taxon>Proteaceae</taxon>
        <taxon>Protea</taxon>
    </lineage>
</organism>
<accession>A0A9Q0GP71</accession>
<dbReference type="PANTHER" id="PTHR36893">
    <property type="entry name" value="OS01G0275950 PROTEIN"/>
    <property type="match status" value="1"/>
</dbReference>
<comment type="caution">
    <text evidence="1">The sequence shown here is derived from an EMBL/GenBank/DDBJ whole genome shotgun (WGS) entry which is preliminary data.</text>
</comment>
<dbReference type="EMBL" id="JAMYWD010000012">
    <property type="protein sequence ID" value="KAJ4951238.1"/>
    <property type="molecule type" value="Genomic_DNA"/>
</dbReference>
<proteinExistence type="predicted"/>